<sequence>MIKNYFKIAWRNIIRHKSYSAINVAGLSVGIASCLLIFIVIQYELSFDTSQPNYKNIYRIITQEVHKDGINNNPGIAAPAVDAFRLSFPQAKVAGLQSSYGSQVTVPGSSGNPATDKKFIENMGVMFIEPQYFDIFKSSWLAGQPSALKAPNMVVIDKSSAVKYFGDWKNAMGKTLKMDNVLTLKVAGIIEDAPSNSDFPLKVLISYLTWKQHPKDYGYQNTWNSVSSNHQVFMLFPSNVTLSTINRQFRTFSDKQFDNNKNAGKKYQVAQPLSTLHFDTQLGGSTLGDHVTSMSTLRTLSFIAVLIIIMASINFINLSTAQSVGRSKEVGIRKVLGSSRPQLIIQVISETAIIVLVAVVLALIIAKVSLPFLKNIASVPDDMGLINTGTLLFLVGITLVVVLLSGLYPALIVSGFKPVLALKNKITAASVGGVPLRRALVVLQFGISQLLIIGTVVAINQMDFVNKADLGFDKSAVLIIPGYTDSVSQRKIDGFKQQLLQNPAVLSASFTSDAPSSDNNSSTNFYFNHSKKDPGFHLYLKIGDADYFKTFGLHFIAGKGFEAADTMRQVVINETLMAKLGIRHPEDALGKTISLGNATWASITGVVKDFKTNSLREVVKPTIIYPQKIYESEVAVKIQTKDLAKTVASVQKLWEDTYPEYAYNGFFLDDNIAKFYKQENQLALVYKIFACIAIFISCLGLYGLVSFMAVQRTKEVGIRKVLGASVSSIVFLFSKEFMVLITISFVIAVPAAWYIMTGWLQNFAYRITMNAWIFIAAIAVSAVIAWVTVGYKAVKAALVNPVRSLKSE</sequence>
<evidence type="ECO:0000256" key="1">
    <source>
        <dbReference type="ARBA" id="ARBA00004651"/>
    </source>
</evidence>
<proteinExistence type="predicted"/>
<evidence type="ECO:0000256" key="3">
    <source>
        <dbReference type="ARBA" id="ARBA00022692"/>
    </source>
</evidence>
<comment type="subcellular location">
    <subcellularLocation>
        <location evidence="1">Cell membrane</location>
        <topology evidence="1">Multi-pass membrane protein</topology>
    </subcellularLocation>
</comment>
<name>A0A0X8X266_9SPHI</name>
<dbReference type="GO" id="GO:0016787">
    <property type="term" value="F:hydrolase activity"/>
    <property type="evidence" value="ECO:0007669"/>
    <property type="project" value="UniProtKB-KW"/>
</dbReference>
<dbReference type="Pfam" id="PF12704">
    <property type="entry name" value="MacB_PCD"/>
    <property type="match status" value="2"/>
</dbReference>
<dbReference type="EMBL" id="AP017313">
    <property type="protein sequence ID" value="BAU54394.1"/>
    <property type="molecule type" value="Genomic_DNA"/>
</dbReference>
<keyword evidence="5" id="KW-0472">Membrane</keyword>
<keyword evidence="6" id="KW-0067">ATP-binding</keyword>
<protein>
    <submittedName>
        <fullName evidence="6">Macrolide export ATP-binding/permease protein MacB</fullName>
        <ecNumber evidence="6">3.6.3.-</ecNumber>
    </submittedName>
</protein>
<evidence type="ECO:0000313" key="6">
    <source>
        <dbReference type="EMBL" id="BAU54394.1"/>
    </source>
</evidence>
<dbReference type="GO" id="GO:0005886">
    <property type="term" value="C:plasma membrane"/>
    <property type="evidence" value="ECO:0007669"/>
    <property type="project" value="UniProtKB-SubCell"/>
</dbReference>
<keyword evidence="3" id="KW-0812">Transmembrane</keyword>
<dbReference type="PANTHER" id="PTHR30572">
    <property type="entry name" value="MEMBRANE COMPONENT OF TRANSPORTER-RELATED"/>
    <property type="match status" value="1"/>
</dbReference>
<dbReference type="PROSITE" id="PS51257">
    <property type="entry name" value="PROKAR_LIPOPROTEIN"/>
    <property type="match status" value="1"/>
</dbReference>
<gene>
    <name evidence="6" type="primary">macB_12</name>
    <name evidence="6" type="ORF">MgSA37_02570</name>
</gene>
<keyword evidence="2" id="KW-1003">Cell membrane</keyword>
<dbReference type="InterPro" id="IPR003838">
    <property type="entry name" value="ABC3_permease_C"/>
</dbReference>
<organism evidence="6 7">
    <name type="scientific">Mucilaginibacter gotjawali</name>
    <dbReference type="NCBI Taxonomy" id="1550579"/>
    <lineage>
        <taxon>Bacteria</taxon>
        <taxon>Pseudomonadati</taxon>
        <taxon>Bacteroidota</taxon>
        <taxon>Sphingobacteriia</taxon>
        <taxon>Sphingobacteriales</taxon>
        <taxon>Sphingobacteriaceae</taxon>
        <taxon>Mucilaginibacter</taxon>
    </lineage>
</organism>
<keyword evidence="7" id="KW-1185">Reference proteome</keyword>
<evidence type="ECO:0000256" key="2">
    <source>
        <dbReference type="ARBA" id="ARBA00022475"/>
    </source>
</evidence>
<reference evidence="6 7" key="1">
    <citation type="submission" date="2015-12" db="EMBL/GenBank/DDBJ databases">
        <title>Genome sequence of Mucilaginibacter gotjawali.</title>
        <authorList>
            <person name="Lee J.S."/>
            <person name="Lee K.C."/>
            <person name="Kim K.K."/>
            <person name="Lee B.W."/>
        </authorList>
    </citation>
    <scope>NUCLEOTIDE SEQUENCE [LARGE SCALE GENOMIC DNA]</scope>
    <source>
        <strain evidence="6 7">SA3-7</strain>
    </source>
</reference>
<dbReference type="Pfam" id="PF02687">
    <property type="entry name" value="FtsX"/>
    <property type="match status" value="2"/>
</dbReference>
<keyword evidence="4" id="KW-1133">Transmembrane helix</keyword>
<dbReference type="InterPro" id="IPR025857">
    <property type="entry name" value="MacB_PCD"/>
</dbReference>
<dbReference type="InterPro" id="IPR050250">
    <property type="entry name" value="Macrolide_Exporter_MacB"/>
</dbReference>
<evidence type="ECO:0000256" key="4">
    <source>
        <dbReference type="ARBA" id="ARBA00022989"/>
    </source>
</evidence>
<dbReference type="Proteomes" id="UP000218263">
    <property type="component" value="Chromosome"/>
</dbReference>
<keyword evidence="6" id="KW-0378">Hydrolase</keyword>
<dbReference type="AlphaFoldDB" id="A0A0X8X266"/>
<accession>A0A0X8X266</accession>
<dbReference type="PANTHER" id="PTHR30572:SF18">
    <property type="entry name" value="ABC-TYPE MACROLIDE FAMILY EXPORT SYSTEM PERMEASE COMPONENT 2"/>
    <property type="match status" value="1"/>
</dbReference>
<keyword evidence="6" id="KW-0547">Nucleotide-binding</keyword>
<dbReference type="RefSeq" id="WP_096352325.1">
    <property type="nucleotide sequence ID" value="NZ_AP017313.1"/>
</dbReference>
<dbReference type="OrthoDB" id="1451596at2"/>
<dbReference type="KEGG" id="mgot:MgSA37_02570"/>
<evidence type="ECO:0000256" key="5">
    <source>
        <dbReference type="ARBA" id="ARBA00023136"/>
    </source>
</evidence>
<dbReference type="GO" id="GO:0005524">
    <property type="term" value="F:ATP binding"/>
    <property type="evidence" value="ECO:0007669"/>
    <property type="project" value="UniProtKB-KW"/>
</dbReference>
<dbReference type="GO" id="GO:0022857">
    <property type="term" value="F:transmembrane transporter activity"/>
    <property type="evidence" value="ECO:0007669"/>
    <property type="project" value="TreeGrafter"/>
</dbReference>
<dbReference type="EC" id="3.6.3.-" evidence="6"/>
<evidence type="ECO:0000313" key="7">
    <source>
        <dbReference type="Proteomes" id="UP000218263"/>
    </source>
</evidence>